<dbReference type="RefSeq" id="XP_033662553.1">
    <property type="nucleotide sequence ID" value="XM_033814077.1"/>
</dbReference>
<reference evidence="1" key="1">
    <citation type="journal article" date="2020" name="Stud. Mycol.">
        <title>101 Dothideomycetes genomes: a test case for predicting lifestyles and emergence of pathogens.</title>
        <authorList>
            <person name="Haridas S."/>
            <person name="Albert R."/>
            <person name="Binder M."/>
            <person name="Bloem J."/>
            <person name="Labutti K."/>
            <person name="Salamov A."/>
            <person name="Andreopoulos B."/>
            <person name="Baker S."/>
            <person name="Barry K."/>
            <person name="Bills G."/>
            <person name="Bluhm B."/>
            <person name="Cannon C."/>
            <person name="Castanera R."/>
            <person name="Culley D."/>
            <person name="Daum C."/>
            <person name="Ezra D."/>
            <person name="Gonzalez J."/>
            <person name="Henrissat B."/>
            <person name="Kuo A."/>
            <person name="Liang C."/>
            <person name="Lipzen A."/>
            <person name="Lutzoni F."/>
            <person name="Magnuson J."/>
            <person name="Mondo S."/>
            <person name="Nolan M."/>
            <person name="Ohm R."/>
            <person name="Pangilinan J."/>
            <person name="Park H.-J."/>
            <person name="Ramirez L."/>
            <person name="Alfaro M."/>
            <person name="Sun H."/>
            <person name="Tritt A."/>
            <person name="Yoshinaga Y."/>
            <person name="Zwiers L.-H."/>
            <person name="Turgeon B."/>
            <person name="Goodwin S."/>
            <person name="Spatafora J."/>
            <person name="Crous P."/>
            <person name="Grigoriev I."/>
        </authorList>
    </citation>
    <scope>NUCLEOTIDE SEQUENCE</scope>
    <source>
        <strain evidence="1">ATCC 36951</strain>
    </source>
</reference>
<protein>
    <submittedName>
        <fullName evidence="1">Uncharacterized protein</fullName>
    </submittedName>
</protein>
<dbReference type="GeneID" id="54567349"/>
<name>A0A6A6C3I1_ZASCE</name>
<evidence type="ECO:0000313" key="2">
    <source>
        <dbReference type="Proteomes" id="UP000799537"/>
    </source>
</evidence>
<dbReference type="PANTHER" id="PTHR42085">
    <property type="entry name" value="F-BOX DOMAIN-CONTAINING PROTEIN"/>
    <property type="match status" value="1"/>
</dbReference>
<keyword evidence="2" id="KW-1185">Reference proteome</keyword>
<sequence length="183" mass="20828">MALDDAGAESRLLALVPELRNRIYRYTLVEPTPIRVGVDAPLPTEPGMLRVCRQIRAEAKAIYLKENTFDFEIPGFNIAKYLRWSRLSRAHRRSNVKLTMHATVAPPQNWQNLLVWLKAFSDREVRARPGTGPNAAAFWLVAAHMHAFVYRARDAGNLSWEEVETSLECMRKIAAVSDPAWKT</sequence>
<dbReference type="PANTHER" id="PTHR42085:SF2">
    <property type="entry name" value="F-BOX DOMAIN-CONTAINING PROTEIN"/>
    <property type="match status" value="1"/>
</dbReference>
<organism evidence="1 2">
    <name type="scientific">Zasmidium cellare ATCC 36951</name>
    <dbReference type="NCBI Taxonomy" id="1080233"/>
    <lineage>
        <taxon>Eukaryota</taxon>
        <taxon>Fungi</taxon>
        <taxon>Dikarya</taxon>
        <taxon>Ascomycota</taxon>
        <taxon>Pezizomycotina</taxon>
        <taxon>Dothideomycetes</taxon>
        <taxon>Dothideomycetidae</taxon>
        <taxon>Mycosphaerellales</taxon>
        <taxon>Mycosphaerellaceae</taxon>
        <taxon>Zasmidium</taxon>
    </lineage>
</organism>
<gene>
    <name evidence="1" type="ORF">M409DRAFT_59044</name>
</gene>
<dbReference type="EMBL" id="ML993618">
    <property type="protein sequence ID" value="KAF2161664.1"/>
    <property type="molecule type" value="Genomic_DNA"/>
</dbReference>
<dbReference type="OrthoDB" id="3643493at2759"/>
<dbReference type="Proteomes" id="UP000799537">
    <property type="component" value="Unassembled WGS sequence"/>
</dbReference>
<evidence type="ECO:0000313" key="1">
    <source>
        <dbReference type="EMBL" id="KAF2161664.1"/>
    </source>
</evidence>
<dbReference type="AlphaFoldDB" id="A0A6A6C3I1"/>
<accession>A0A6A6C3I1</accession>
<dbReference type="InterPro" id="IPR038883">
    <property type="entry name" value="AN11006-like"/>
</dbReference>
<proteinExistence type="predicted"/>